<dbReference type="RefSeq" id="XP_043044626.1">
    <property type="nucleotide sequence ID" value="XM_043176640.1"/>
</dbReference>
<comment type="caution">
    <text evidence="1">The sequence shown here is derived from an EMBL/GenBank/DDBJ whole genome shotgun (WGS) entry which is preliminary data.</text>
</comment>
<evidence type="ECO:0008006" key="3">
    <source>
        <dbReference type="Google" id="ProtNLM"/>
    </source>
</evidence>
<dbReference type="GeneID" id="66098927"/>
<accession>A0A9P7W0N1</accession>
<gene>
    <name evidence="1" type="ORF">BT62DRAFT_1000360</name>
</gene>
<evidence type="ECO:0000313" key="2">
    <source>
        <dbReference type="Proteomes" id="UP000812287"/>
    </source>
</evidence>
<dbReference type="AlphaFoldDB" id="A0A9P7W0N1"/>
<keyword evidence="2" id="KW-1185">Reference proteome</keyword>
<dbReference type="OrthoDB" id="2877409at2759"/>
<organism evidence="1 2">
    <name type="scientific">Guyanagaster necrorhizus</name>
    <dbReference type="NCBI Taxonomy" id="856835"/>
    <lineage>
        <taxon>Eukaryota</taxon>
        <taxon>Fungi</taxon>
        <taxon>Dikarya</taxon>
        <taxon>Basidiomycota</taxon>
        <taxon>Agaricomycotina</taxon>
        <taxon>Agaricomycetes</taxon>
        <taxon>Agaricomycetidae</taxon>
        <taxon>Agaricales</taxon>
        <taxon>Marasmiineae</taxon>
        <taxon>Physalacriaceae</taxon>
        <taxon>Guyanagaster</taxon>
    </lineage>
</organism>
<protein>
    <recommendedName>
        <fullName evidence="3">F-box domain-containing protein</fullName>
    </recommendedName>
</protein>
<evidence type="ECO:0000313" key="1">
    <source>
        <dbReference type="EMBL" id="KAG7451126.1"/>
    </source>
</evidence>
<dbReference type="EMBL" id="MU250525">
    <property type="protein sequence ID" value="KAG7451126.1"/>
    <property type="molecule type" value="Genomic_DNA"/>
</dbReference>
<sequence>MNRLAQELVDEIIDHLDKPALKSCSLVSRSFLPRTRTHLFRHVNVDSKRRLQAIPRSCVRSVSISTHVGVPVDLPNVEHASFTDILYASDPFLDSLADVHTISLTGSSIFIRDPAVLYVFLRRFRRLTTLHVDCYLQFRSCGQKGDSPDLDTLHVELKTGSSARWVVGLVRRVRRLEVVNATAADIRHMLDAANNLQQLVLRNSHPGELLDVSAIADLSIDLTDQHAVDWWESILLTSSPRRVHIAVHICTGLRLAQLLLDMGIEVTVELHYPGPCK</sequence>
<proteinExistence type="predicted"/>
<reference evidence="1" key="1">
    <citation type="submission" date="2020-11" db="EMBL/GenBank/DDBJ databases">
        <title>Adaptations for nitrogen fixation in a non-lichenized fungal sporocarp promotes dispersal by wood-feeding termites.</title>
        <authorList>
            <consortium name="DOE Joint Genome Institute"/>
            <person name="Koch R.A."/>
            <person name="Yoon G."/>
            <person name="Arayal U."/>
            <person name="Lail K."/>
            <person name="Amirebrahimi M."/>
            <person name="Labutti K."/>
            <person name="Lipzen A."/>
            <person name="Riley R."/>
            <person name="Barry K."/>
            <person name="Henrissat B."/>
            <person name="Grigoriev I.V."/>
            <person name="Herr J.R."/>
            <person name="Aime M.C."/>
        </authorList>
    </citation>
    <scope>NUCLEOTIDE SEQUENCE</scope>
    <source>
        <strain evidence="1">MCA 3950</strain>
    </source>
</reference>
<name>A0A9P7W0N1_9AGAR</name>
<dbReference type="Proteomes" id="UP000812287">
    <property type="component" value="Unassembled WGS sequence"/>
</dbReference>